<gene>
    <name evidence="1" type="ORF">CEXT_5131</name>
</gene>
<dbReference type="AlphaFoldDB" id="A0AAV4SC80"/>
<dbReference type="EMBL" id="BPLR01009351">
    <property type="protein sequence ID" value="GIY31270.1"/>
    <property type="molecule type" value="Genomic_DNA"/>
</dbReference>
<evidence type="ECO:0000313" key="2">
    <source>
        <dbReference type="Proteomes" id="UP001054945"/>
    </source>
</evidence>
<dbReference type="Proteomes" id="UP001054945">
    <property type="component" value="Unassembled WGS sequence"/>
</dbReference>
<evidence type="ECO:0000313" key="1">
    <source>
        <dbReference type="EMBL" id="GIY31270.1"/>
    </source>
</evidence>
<sequence length="85" mass="10230">MHDAAEKSAYDCIQLDYSDLETSFLSSASLESLWEDGYLRRYTPVRRDSWENFRFQRKRQGVGRFWKNFSFVRTIHKRVITCNVL</sequence>
<protein>
    <submittedName>
        <fullName evidence="1">Uncharacterized protein</fullName>
    </submittedName>
</protein>
<keyword evidence="2" id="KW-1185">Reference proteome</keyword>
<reference evidence="1 2" key="1">
    <citation type="submission" date="2021-06" db="EMBL/GenBank/DDBJ databases">
        <title>Caerostris extrusa draft genome.</title>
        <authorList>
            <person name="Kono N."/>
            <person name="Arakawa K."/>
        </authorList>
    </citation>
    <scope>NUCLEOTIDE SEQUENCE [LARGE SCALE GENOMIC DNA]</scope>
</reference>
<organism evidence="1 2">
    <name type="scientific">Caerostris extrusa</name>
    <name type="common">Bark spider</name>
    <name type="synonym">Caerostris bankana</name>
    <dbReference type="NCBI Taxonomy" id="172846"/>
    <lineage>
        <taxon>Eukaryota</taxon>
        <taxon>Metazoa</taxon>
        <taxon>Ecdysozoa</taxon>
        <taxon>Arthropoda</taxon>
        <taxon>Chelicerata</taxon>
        <taxon>Arachnida</taxon>
        <taxon>Araneae</taxon>
        <taxon>Araneomorphae</taxon>
        <taxon>Entelegynae</taxon>
        <taxon>Araneoidea</taxon>
        <taxon>Araneidae</taxon>
        <taxon>Caerostris</taxon>
    </lineage>
</organism>
<comment type="caution">
    <text evidence="1">The sequence shown here is derived from an EMBL/GenBank/DDBJ whole genome shotgun (WGS) entry which is preliminary data.</text>
</comment>
<accession>A0AAV4SC80</accession>
<proteinExistence type="predicted"/>
<name>A0AAV4SC80_CAEEX</name>